<evidence type="ECO:0000313" key="1">
    <source>
        <dbReference type="EMBL" id="JAD67956.1"/>
    </source>
</evidence>
<reference evidence="1" key="1">
    <citation type="submission" date="2014-09" db="EMBL/GenBank/DDBJ databases">
        <authorList>
            <person name="Magalhaes I.L.F."/>
            <person name="Oliveira U."/>
            <person name="Santos F.R."/>
            <person name="Vidigal T.H.D.A."/>
            <person name="Brescovit A.D."/>
            <person name="Santos A.J."/>
        </authorList>
    </citation>
    <scope>NUCLEOTIDE SEQUENCE</scope>
    <source>
        <tissue evidence="1">Shoot tissue taken approximately 20 cm above the soil surface</tissue>
    </source>
</reference>
<dbReference type="AlphaFoldDB" id="A0A0A9BXC8"/>
<name>A0A0A9BXC8_ARUDO</name>
<accession>A0A0A9BXC8</accession>
<organism evidence="1">
    <name type="scientific">Arundo donax</name>
    <name type="common">Giant reed</name>
    <name type="synonym">Donax arundinaceus</name>
    <dbReference type="NCBI Taxonomy" id="35708"/>
    <lineage>
        <taxon>Eukaryota</taxon>
        <taxon>Viridiplantae</taxon>
        <taxon>Streptophyta</taxon>
        <taxon>Embryophyta</taxon>
        <taxon>Tracheophyta</taxon>
        <taxon>Spermatophyta</taxon>
        <taxon>Magnoliopsida</taxon>
        <taxon>Liliopsida</taxon>
        <taxon>Poales</taxon>
        <taxon>Poaceae</taxon>
        <taxon>PACMAD clade</taxon>
        <taxon>Arundinoideae</taxon>
        <taxon>Arundineae</taxon>
        <taxon>Arundo</taxon>
    </lineage>
</organism>
<dbReference type="EMBL" id="GBRH01229939">
    <property type="protein sequence ID" value="JAD67956.1"/>
    <property type="molecule type" value="Transcribed_RNA"/>
</dbReference>
<protein>
    <submittedName>
        <fullName evidence="1">Uncharacterized protein</fullName>
    </submittedName>
</protein>
<proteinExistence type="predicted"/>
<sequence>MDHSATACCVDLLVTIHTMGSNMMQLPHQKEQCMISAGKR</sequence>
<reference evidence="1" key="2">
    <citation type="journal article" date="2015" name="Data Brief">
        <title>Shoot transcriptome of the giant reed, Arundo donax.</title>
        <authorList>
            <person name="Barrero R.A."/>
            <person name="Guerrero F.D."/>
            <person name="Moolhuijzen P."/>
            <person name="Goolsby J.A."/>
            <person name="Tidwell J."/>
            <person name="Bellgard S.E."/>
            <person name="Bellgard M.I."/>
        </authorList>
    </citation>
    <scope>NUCLEOTIDE SEQUENCE</scope>
    <source>
        <tissue evidence="1">Shoot tissue taken approximately 20 cm above the soil surface</tissue>
    </source>
</reference>